<reference evidence="9 10" key="3">
    <citation type="journal article" date="2008" name="BMC Genomics">
        <title>The genome of the versatile nitrogen fixer Azorhizobium caulinodans ORS571.</title>
        <authorList>
            <person name="Lee KB."/>
            <person name="Backer P.D."/>
            <person name="Aono T."/>
            <person name="Liu CT."/>
            <person name="Suzuki S."/>
            <person name="Suzuki T."/>
            <person name="Kaneko T."/>
            <person name="Yamada M."/>
            <person name="Tabata S."/>
            <person name="Kupfer D.M."/>
            <person name="Najar F.Z."/>
            <person name="Wiley G.B."/>
            <person name="Roe B."/>
            <person name="Binnewies T.T."/>
            <person name="Ussery D.W."/>
            <person name="D'Haeze W."/>
            <person name="Herder J.D."/>
            <person name="Gevers D."/>
            <person name="Vereecke D."/>
            <person name="Holsters M."/>
            <person name="Oyaizu H."/>
        </authorList>
    </citation>
    <scope>NUCLEOTIDE SEQUENCE [LARGE SCALE GENOMIC DNA]</scope>
    <source>
        <strain evidence="10">ATCC 43989 / DSM 5975 / JCM 20966 / LMG 6465 / NBRC 14845 / NCIMB 13405 / ORS 571</strain>
    </source>
</reference>
<dbReference type="STRING" id="438753.AZC_1580"/>
<protein>
    <submittedName>
        <fullName evidence="9">Putative glycosyltransferase</fullName>
    </submittedName>
</protein>
<dbReference type="HOGENOM" id="CLU_019200_1_0_5"/>
<feature type="transmembrane region" description="Helical" evidence="8">
    <location>
        <begin position="225"/>
        <end position="256"/>
    </location>
</feature>
<name>A8HY61_AZOC5</name>
<feature type="transmembrane region" description="Helical" evidence="8">
    <location>
        <begin position="376"/>
        <end position="392"/>
    </location>
</feature>
<reference evidence="9 10" key="5">
    <citation type="journal article" date="2010" name="Appl. Environ. Microbiol.">
        <title>phrR-like gene praR of Azorhizobium caulinodans ORS571 is essential for symbiosis with Sesbania rostrata and is involved in expression of reb genes.</title>
        <authorList>
            <person name="Akiba N."/>
            <person name="Aono T."/>
            <person name="Toyazaki H."/>
            <person name="Sato S."/>
            <person name="Oyaizu H."/>
        </authorList>
    </citation>
    <scope>NUCLEOTIDE SEQUENCE [LARGE SCALE GENOMIC DNA]</scope>
    <source>
        <strain evidence="10">ATCC 43989 / DSM 5975 / JCM 20966 / LMG 6465 / NBRC 14845 / NCIMB 13405 / ORS 571</strain>
    </source>
</reference>
<dbReference type="GO" id="GO:0016763">
    <property type="term" value="F:pentosyltransferase activity"/>
    <property type="evidence" value="ECO:0007669"/>
    <property type="project" value="TreeGrafter"/>
</dbReference>
<feature type="transmembrane region" description="Helical" evidence="8">
    <location>
        <begin position="193"/>
        <end position="213"/>
    </location>
</feature>
<accession>A8HY61</accession>
<reference evidence="10" key="2">
    <citation type="submission" date="2007-04" db="EMBL/GenBank/DDBJ databases">
        <title>Complete genome sequence of the nitrogen-fixing bacterium Azorhizobium caulinodans ORS571.</title>
        <authorList>
            <person name="Lee K.B."/>
            <person name="Backer P.D."/>
            <person name="Aono T."/>
            <person name="Liu C.T."/>
            <person name="Suzuki S."/>
            <person name="Suzuki T."/>
            <person name="Kaneko T."/>
            <person name="Yamada M."/>
            <person name="Tabata S."/>
            <person name="Kupfer D.M."/>
            <person name="Najar F.Z."/>
            <person name="Wiley G.B."/>
            <person name="Roe B."/>
            <person name="Binnewies T."/>
            <person name="Ussery D."/>
            <person name="Vereecke D."/>
            <person name="Gevers D."/>
            <person name="Holsters M."/>
            <person name="Oyaizu H."/>
        </authorList>
    </citation>
    <scope>NUCLEOTIDE SEQUENCE [LARGE SCALE GENOMIC DNA]</scope>
    <source>
        <strain evidence="10">ATCC 43989 / DSM 5975 / JCM 20966 / LMG 6465 / NBRC 14845 / NCIMB 13405 / ORS 571</strain>
    </source>
</reference>
<feature type="transmembrane region" description="Helical" evidence="8">
    <location>
        <begin position="461"/>
        <end position="482"/>
    </location>
</feature>
<feature type="transmembrane region" description="Helical" evidence="8">
    <location>
        <begin position="169"/>
        <end position="186"/>
    </location>
</feature>
<keyword evidence="5 8" id="KW-0812">Transmembrane</keyword>
<dbReference type="GO" id="GO:0009103">
    <property type="term" value="P:lipopolysaccharide biosynthetic process"/>
    <property type="evidence" value="ECO:0007669"/>
    <property type="project" value="TreeGrafter"/>
</dbReference>
<feature type="transmembrane region" description="Helical" evidence="8">
    <location>
        <begin position="268"/>
        <end position="289"/>
    </location>
</feature>
<dbReference type="EMBL" id="AP009384">
    <property type="protein sequence ID" value="BAF87578.1"/>
    <property type="molecule type" value="Genomic_DNA"/>
</dbReference>
<evidence type="ECO:0000256" key="8">
    <source>
        <dbReference type="SAM" id="Phobius"/>
    </source>
</evidence>
<proteinExistence type="predicted"/>
<evidence type="ECO:0000256" key="7">
    <source>
        <dbReference type="ARBA" id="ARBA00023136"/>
    </source>
</evidence>
<dbReference type="PANTHER" id="PTHR33908">
    <property type="entry name" value="MANNOSYLTRANSFERASE YKCB-RELATED"/>
    <property type="match status" value="1"/>
</dbReference>
<keyword evidence="6 8" id="KW-1133">Transmembrane helix</keyword>
<feature type="transmembrane region" description="Helical" evidence="8">
    <location>
        <begin position="143"/>
        <end position="163"/>
    </location>
</feature>
<feature type="transmembrane region" description="Helical" evidence="8">
    <location>
        <begin position="404"/>
        <end position="428"/>
    </location>
</feature>
<dbReference type="eggNOG" id="COG1807">
    <property type="taxonomic scope" value="Bacteria"/>
</dbReference>
<evidence type="ECO:0000256" key="5">
    <source>
        <dbReference type="ARBA" id="ARBA00022692"/>
    </source>
</evidence>
<feature type="transmembrane region" description="Helical" evidence="8">
    <location>
        <begin position="351"/>
        <end position="370"/>
    </location>
</feature>
<comment type="subcellular location">
    <subcellularLocation>
        <location evidence="1">Cell membrane</location>
        <topology evidence="1">Multi-pass membrane protein</topology>
    </subcellularLocation>
</comment>
<dbReference type="InterPro" id="IPR050297">
    <property type="entry name" value="LipidA_mod_glycosyltrf_83"/>
</dbReference>
<dbReference type="PANTHER" id="PTHR33908:SF3">
    <property type="entry name" value="UNDECAPRENYL PHOSPHATE-ALPHA-4-AMINO-4-DEOXY-L-ARABINOSE ARABINOSYL TRANSFERASE"/>
    <property type="match status" value="1"/>
</dbReference>
<feature type="transmembrane region" description="Helical" evidence="8">
    <location>
        <begin position="53"/>
        <end position="75"/>
    </location>
</feature>
<dbReference type="GO" id="GO:0005886">
    <property type="term" value="C:plasma membrane"/>
    <property type="evidence" value="ECO:0007669"/>
    <property type="project" value="UniProtKB-SubCell"/>
</dbReference>
<sequence length="596" mass="64710">MPARRFCYCPRRIRPGSASRMAITAPASTTRRPLALELAHRLSRGFDAAAGSHVRACALLLIVTLVAFLPGLGSISPIDRDEARFAQASKQMLESGNYVDIRFKEDVRYKKPVGIHWLQVASVSVGEALVGPSARTTIAFYRIPSLLGAIGAVLLTYWTALAFVGRRGALLAGLMMASCVLLGIEARLAKTDAVLLFTVLASMGVLARSWMAAPDVKRLSFGLSAIFWTGLAGGILIKGPMAPLFVGLPIVVLAIMERSGRIFTRLRPLPGILWCLLLVLPWFVAIYYVTNGQFYKLAVGVDMLGKVTEGQEGHWAPPGTYLLAIWGTFWPSIVLAVMALPFAWRMRRERAVRFLLAWIVPTWIVFEITATKLPHYVLPLYPALAILTALAFERGNLSAGRRLAPLVWLWPVMGTLLVGALVFGFVMLGQGLALLAWPFMALALVLLVFAARVLPEAGPQPAFLIAVAGALALYIGVFQGLMPQLRGVWISERLAAIARDSGCPADRIATVPYQEPSLAFLAGTNIRFTGPDGAADLMKEGGCALAFIGKPMLPFFEARSKAIGVEPKLLERVDGFAYNGGRMQEISVFRAPERTP</sequence>
<evidence type="ECO:0000256" key="6">
    <source>
        <dbReference type="ARBA" id="ARBA00022989"/>
    </source>
</evidence>
<evidence type="ECO:0000313" key="9">
    <source>
        <dbReference type="EMBL" id="BAF87578.1"/>
    </source>
</evidence>
<keyword evidence="2" id="KW-1003">Cell membrane</keyword>
<reference evidence="9 10" key="4">
    <citation type="journal article" date="2009" name="Appl. Environ. Microbiol.">
        <title>Comparative genome-wide transcriptional profiling of Azorhizobium caulinodans ORS571 grown under free-living and symbiotic conditions.</title>
        <authorList>
            <person name="Tsukada S."/>
            <person name="Aono T."/>
            <person name="Akiba N."/>
            <person name="Lee KB."/>
            <person name="Liu CT."/>
            <person name="Toyazaki H."/>
            <person name="Oyaizu H."/>
        </authorList>
    </citation>
    <scope>NUCLEOTIDE SEQUENCE [LARGE SCALE GENOMIC DNA]</scope>
    <source>
        <strain evidence="10">ATCC 43989 / DSM 5975 / JCM 20966 / LMG 6465 / NBRC 14845 / NCIMB 13405 / ORS 571</strain>
    </source>
</reference>
<feature type="transmembrane region" description="Helical" evidence="8">
    <location>
        <begin position="434"/>
        <end position="454"/>
    </location>
</feature>
<evidence type="ECO:0000256" key="4">
    <source>
        <dbReference type="ARBA" id="ARBA00022679"/>
    </source>
</evidence>
<keyword evidence="3" id="KW-0328">Glycosyltransferase</keyword>
<keyword evidence="7 8" id="KW-0472">Membrane</keyword>
<dbReference type="CAZy" id="GT83">
    <property type="family name" value="Glycosyltransferase Family 83"/>
</dbReference>
<evidence type="ECO:0000256" key="2">
    <source>
        <dbReference type="ARBA" id="ARBA00022475"/>
    </source>
</evidence>
<dbReference type="AlphaFoldDB" id="A8HY61"/>
<reference evidence="9 10" key="1">
    <citation type="journal article" date="2007" name="Appl. Environ. Microbiol.">
        <title>Rhizobial factors required for stem nodule maturation and maintenance in Sesbania rostrata-Azorhizobium caulinodans ORS571 symbiosis.</title>
        <authorList>
            <person name="Suzuki S."/>
            <person name="Aono T."/>
            <person name="Lee KB."/>
            <person name="Suzuki T."/>
            <person name="Liu CT."/>
            <person name="Miwa H."/>
            <person name="Wakao S."/>
            <person name="Iki T."/>
            <person name="Oyaizu H."/>
        </authorList>
    </citation>
    <scope>NUCLEOTIDE SEQUENCE [LARGE SCALE GENOMIC DNA]</scope>
    <source>
        <strain evidence="10">ATCC 43989 / DSM 5975 / JCM 20966 / LMG 6465 / NBRC 14845 / NCIMB 13405 / ORS 571</strain>
    </source>
</reference>
<evidence type="ECO:0000256" key="1">
    <source>
        <dbReference type="ARBA" id="ARBA00004651"/>
    </source>
</evidence>
<evidence type="ECO:0000313" key="10">
    <source>
        <dbReference type="Proteomes" id="UP000000270"/>
    </source>
</evidence>
<reference evidence="9 10" key="6">
    <citation type="journal article" date="2011" name="Appl. Environ. Microbiol.">
        <title>Involvement of the azorhizobial chromosome partition gene (parA) in the onset of bacteroid differentiation during Sesbania rostrata stem nodule development.</title>
        <authorList>
            <person name="Liu CT."/>
            <person name="Lee KB."/>
            <person name="Wang YS."/>
            <person name="Peng MH."/>
            <person name="Lee KT."/>
            <person name="Suzuki S."/>
            <person name="Suzuki T."/>
            <person name="Oyaizu H."/>
        </authorList>
    </citation>
    <scope>NUCLEOTIDE SEQUENCE [LARGE SCALE GENOMIC DNA]</scope>
    <source>
        <strain evidence="10">ATCC 43989 / DSM 5975 / JCM 20966 / LMG 6465 / NBRC 14845 / NCIMB 13405 / ORS 571</strain>
    </source>
</reference>
<keyword evidence="4 9" id="KW-0808">Transferase</keyword>
<gene>
    <name evidence="9" type="ordered locus">AZC_1580</name>
</gene>
<organism evidence="9 10">
    <name type="scientific">Azorhizobium caulinodans (strain ATCC 43989 / DSM 5975 / JCM 20966 / LMG 6465 / NBRC 14845 / NCIMB 13405 / ORS 571)</name>
    <dbReference type="NCBI Taxonomy" id="438753"/>
    <lineage>
        <taxon>Bacteria</taxon>
        <taxon>Pseudomonadati</taxon>
        <taxon>Pseudomonadota</taxon>
        <taxon>Alphaproteobacteria</taxon>
        <taxon>Hyphomicrobiales</taxon>
        <taxon>Xanthobacteraceae</taxon>
        <taxon>Azorhizobium</taxon>
    </lineage>
</organism>
<dbReference type="GO" id="GO:0010041">
    <property type="term" value="P:response to iron(III) ion"/>
    <property type="evidence" value="ECO:0007669"/>
    <property type="project" value="TreeGrafter"/>
</dbReference>
<evidence type="ECO:0000256" key="3">
    <source>
        <dbReference type="ARBA" id="ARBA00022676"/>
    </source>
</evidence>
<feature type="transmembrane region" description="Helical" evidence="8">
    <location>
        <begin position="321"/>
        <end position="344"/>
    </location>
</feature>
<dbReference type="Proteomes" id="UP000000270">
    <property type="component" value="Chromosome"/>
</dbReference>
<dbReference type="KEGG" id="azc:AZC_1580"/>
<keyword evidence="10" id="KW-1185">Reference proteome</keyword>